<dbReference type="EMBL" id="CARXXK010000003">
    <property type="protein sequence ID" value="CAI6361371.1"/>
    <property type="molecule type" value="Genomic_DNA"/>
</dbReference>
<gene>
    <name evidence="1" type="ORF">MEUPH1_LOCUS16563</name>
</gene>
<keyword evidence="2" id="KW-1185">Reference proteome</keyword>
<dbReference type="AlphaFoldDB" id="A0AAV0X0T2"/>
<protein>
    <submittedName>
        <fullName evidence="1">Uncharacterized protein</fullName>
    </submittedName>
</protein>
<evidence type="ECO:0000313" key="1">
    <source>
        <dbReference type="EMBL" id="CAI6361371.1"/>
    </source>
</evidence>
<reference evidence="1 2" key="1">
    <citation type="submission" date="2023-01" db="EMBL/GenBank/DDBJ databases">
        <authorList>
            <person name="Whitehead M."/>
        </authorList>
    </citation>
    <scope>NUCLEOTIDE SEQUENCE [LARGE SCALE GENOMIC DNA]</scope>
</reference>
<accession>A0AAV0X0T2</accession>
<sequence>MPKWHILTESTLVTELLKRYLYKVFKITKKMVFLDNKRPAKFKEREQQRGYISVGPTGALYRSSQRTIEILEFLWADKVAGP</sequence>
<evidence type="ECO:0000313" key="2">
    <source>
        <dbReference type="Proteomes" id="UP001160148"/>
    </source>
</evidence>
<proteinExistence type="predicted"/>
<name>A0AAV0X0T2_9HEMI</name>
<organism evidence="1 2">
    <name type="scientific">Macrosiphum euphorbiae</name>
    <name type="common">potato aphid</name>
    <dbReference type="NCBI Taxonomy" id="13131"/>
    <lineage>
        <taxon>Eukaryota</taxon>
        <taxon>Metazoa</taxon>
        <taxon>Ecdysozoa</taxon>
        <taxon>Arthropoda</taxon>
        <taxon>Hexapoda</taxon>
        <taxon>Insecta</taxon>
        <taxon>Pterygota</taxon>
        <taxon>Neoptera</taxon>
        <taxon>Paraneoptera</taxon>
        <taxon>Hemiptera</taxon>
        <taxon>Sternorrhyncha</taxon>
        <taxon>Aphidomorpha</taxon>
        <taxon>Aphidoidea</taxon>
        <taxon>Aphididae</taxon>
        <taxon>Macrosiphini</taxon>
        <taxon>Macrosiphum</taxon>
    </lineage>
</organism>
<dbReference type="Proteomes" id="UP001160148">
    <property type="component" value="Unassembled WGS sequence"/>
</dbReference>
<comment type="caution">
    <text evidence="1">The sequence shown here is derived from an EMBL/GenBank/DDBJ whole genome shotgun (WGS) entry which is preliminary data.</text>
</comment>